<evidence type="ECO:0000313" key="3">
    <source>
        <dbReference type="Proteomes" id="UP001269819"/>
    </source>
</evidence>
<evidence type="ECO:0000313" key="2">
    <source>
        <dbReference type="EMBL" id="MDV2080850.1"/>
    </source>
</evidence>
<protein>
    <submittedName>
        <fullName evidence="2">DUF2182 domain-containing protein</fullName>
    </submittedName>
</protein>
<proteinExistence type="predicted"/>
<feature type="transmembrane region" description="Helical" evidence="1">
    <location>
        <begin position="209"/>
        <end position="234"/>
    </location>
</feature>
<name>A0ABU3W2T6_9GAMM</name>
<feature type="transmembrane region" description="Helical" evidence="1">
    <location>
        <begin position="110"/>
        <end position="135"/>
    </location>
</feature>
<gene>
    <name evidence="2" type="ORF">RYS15_19355</name>
</gene>
<accession>A0ABU3W2T6</accession>
<feature type="transmembrane region" description="Helical" evidence="1">
    <location>
        <begin position="78"/>
        <end position="98"/>
    </location>
</feature>
<keyword evidence="1" id="KW-0472">Membrane</keyword>
<reference evidence="2 3" key="1">
    <citation type="submission" date="2023-10" db="EMBL/GenBank/DDBJ databases">
        <title>Characteristics and mechanism of a salt-tolerant marine origin heterotrophic nitrifying- aerobic denitrifying bacteria Marinobacter xestospongiae HN1.</title>
        <authorList>
            <person name="Qi R."/>
        </authorList>
    </citation>
    <scope>NUCLEOTIDE SEQUENCE [LARGE SCALE GENOMIC DNA]</scope>
    <source>
        <strain evidence="2 3">HN1</strain>
    </source>
</reference>
<dbReference type="Proteomes" id="UP001269819">
    <property type="component" value="Unassembled WGS sequence"/>
</dbReference>
<dbReference type="InterPro" id="IPR018688">
    <property type="entry name" value="PpoB2-like"/>
</dbReference>
<comment type="caution">
    <text evidence="2">The sequence shown here is derived from an EMBL/GenBank/DDBJ whole genome shotgun (WGS) entry which is preliminary data.</text>
</comment>
<organism evidence="2 3">
    <name type="scientific">Marinobacter xestospongiae</name>
    <dbReference type="NCBI Taxonomy" id="994319"/>
    <lineage>
        <taxon>Bacteria</taxon>
        <taxon>Pseudomonadati</taxon>
        <taxon>Pseudomonadota</taxon>
        <taxon>Gammaproteobacteria</taxon>
        <taxon>Pseudomonadales</taxon>
        <taxon>Marinobacteraceae</taxon>
        <taxon>Marinobacter</taxon>
    </lineage>
</organism>
<dbReference type="RefSeq" id="WP_316975200.1">
    <property type="nucleotide sequence ID" value="NZ_JAWIIJ010000020.1"/>
</dbReference>
<dbReference type="Pfam" id="PF09948">
    <property type="entry name" value="PpoB2"/>
    <property type="match status" value="1"/>
</dbReference>
<keyword evidence="3" id="KW-1185">Reference proteome</keyword>
<sequence>MAFLAKVPLLSRYQPGWMASVLKTLGIDLDYIGKFRVSAGLFVALFVAAWGSLAYAAFASNMHVMSGHAPGHASHGGVLSLMLMVPAMMLPMIAGHLLHIARSLNPRHRLPAMSFFFVCYTGGWALLLMGALWLASALSSAVAAPFVLLDWLAIALFIAAGFWGKHPANKAFRNRCGRYGVVHVTGFKVYRSMASYAGEVWFRCVLECGLVMVAMVLIVGHSLLLMVLMTALLLTDRYLVVSKNRSVSDGWIAIGVWLLVSQVTGAPHPF</sequence>
<feature type="transmembrane region" description="Helical" evidence="1">
    <location>
        <begin position="39"/>
        <end position="58"/>
    </location>
</feature>
<keyword evidence="1" id="KW-0812">Transmembrane</keyword>
<dbReference type="EMBL" id="JAWIIJ010000020">
    <property type="protein sequence ID" value="MDV2080850.1"/>
    <property type="molecule type" value="Genomic_DNA"/>
</dbReference>
<feature type="transmembrane region" description="Helical" evidence="1">
    <location>
        <begin position="141"/>
        <end position="164"/>
    </location>
</feature>
<keyword evidence="1" id="KW-1133">Transmembrane helix</keyword>
<evidence type="ECO:0000256" key="1">
    <source>
        <dbReference type="SAM" id="Phobius"/>
    </source>
</evidence>